<reference evidence="2 3" key="1">
    <citation type="submission" date="2017-04" db="EMBL/GenBank/DDBJ databases">
        <authorList>
            <person name="Afonso C.L."/>
            <person name="Miller P.J."/>
            <person name="Scott M.A."/>
            <person name="Spackman E."/>
            <person name="Goraichik I."/>
            <person name="Dimitrov K.M."/>
            <person name="Suarez D.L."/>
            <person name="Swayne D.E."/>
        </authorList>
    </citation>
    <scope>NUCLEOTIDE SEQUENCE [LARGE SCALE GENOMIC DNA]</scope>
    <source>
        <strain evidence="2 3">CGMCC 1.12644</strain>
    </source>
</reference>
<dbReference type="EMBL" id="FWYD01000017">
    <property type="protein sequence ID" value="SMC99937.1"/>
    <property type="molecule type" value="Genomic_DNA"/>
</dbReference>
<proteinExistence type="predicted"/>
<protein>
    <recommendedName>
        <fullName evidence="4">Dihydroxy-acid dehydratase</fullName>
    </recommendedName>
</protein>
<keyword evidence="1" id="KW-0812">Transmembrane</keyword>
<feature type="transmembrane region" description="Helical" evidence="1">
    <location>
        <begin position="16"/>
        <end position="36"/>
    </location>
</feature>
<gene>
    <name evidence="2" type="ORF">SAMN06295998_11719</name>
</gene>
<keyword evidence="1" id="KW-0472">Membrane</keyword>
<keyword evidence="3" id="KW-1185">Reference proteome</keyword>
<evidence type="ECO:0000313" key="3">
    <source>
        <dbReference type="Proteomes" id="UP000192330"/>
    </source>
</evidence>
<dbReference type="Proteomes" id="UP000192330">
    <property type="component" value="Unassembled WGS sequence"/>
</dbReference>
<dbReference type="AlphaFoldDB" id="A0A1W2DR65"/>
<evidence type="ECO:0008006" key="4">
    <source>
        <dbReference type="Google" id="ProtNLM"/>
    </source>
</evidence>
<name>A0A1W2DR65_9RHOB</name>
<dbReference type="STRING" id="1387277.SAMN06295998_11719"/>
<sequence>MIGRDSRDDMDGYGKWPWIAGVVLAAVLIWVMFTFATPIS</sequence>
<accession>A0A1W2DR65</accession>
<dbReference type="RefSeq" id="WP_084353946.1">
    <property type="nucleotide sequence ID" value="NZ_FWYD01000017.1"/>
</dbReference>
<dbReference type="OrthoDB" id="7873459at2"/>
<evidence type="ECO:0000313" key="2">
    <source>
        <dbReference type="EMBL" id="SMC99937.1"/>
    </source>
</evidence>
<evidence type="ECO:0000256" key="1">
    <source>
        <dbReference type="SAM" id="Phobius"/>
    </source>
</evidence>
<keyword evidence="1" id="KW-1133">Transmembrane helix</keyword>
<organism evidence="2 3">
    <name type="scientific">Primorskyibacter flagellatus</name>
    <dbReference type="NCBI Taxonomy" id="1387277"/>
    <lineage>
        <taxon>Bacteria</taxon>
        <taxon>Pseudomonadati</taxon>
        <taxon>Pseudomonadota</taxon>
        <taxon>Alphaproteobacteria</taxon>
        <taxon>Rhodobacterales</taxon>
        <taxon>Roseobacteraceae</taxon>
        <taxon>Primorskyibacter</taxon>
    </lineage>
</organism>